<evidence type="ECO:0000313" key="2">
    <source>
        <dbReference type="EMBL" id="KAK3600180.1"/>
    </source>
</evidence>
<evidence type="ECO:0000256" key="1">
    <source>
        <dbReference type="SAM" id="Coils"/>
    </source>
</evidence>
<gene>
    <name evidence="2" type="ORF">CHS0354_001893</name>
</gene>
<accession>A0AAE0W4Q9</accession>
<reference evidence="2" key="2">
    <citation type="journal article" date="2021" name="Genome Biol. Evol.">
        <title>Developing a high-quality reference genome for a parasitic bivalve with doubly uniparental inheritance (Bivalvia: Unionida).</title>
        <authorList>
            <person name="Smith C.H."/>
        </authorList>
    </citation>
    <scope>NUCLEOTIDE SEQUENCE</scope>
    <source>
        <strain evidence="2">CHS0354</strain>
        <tissue evidence="2">Mantle</tissue>
    </source>
</reference>
<dbReference type="EMBL" id="JAEAOA010000182">
    <property type="protein sequence ID" value="KAK3600180.1"/>
    <property type="molecule type" value="Genomic_DNA"/>
</dbReference>
<keyword evidence="1" id="KW-0175">Coiled coil</keyword>
<reference evidence="2" key="3">
    <citation type="submission" date="2023-05" db="EMBL/GenBank/DDBJ databases">
        <authorList>
            <person name="Smith C.H."/>
        </authorList>
    </citation>
    <scope>NUCLEOTIDE SEQUENCE</scope>
    <source>
        <strain evidence="2">CHS0354</strain>
        <tissue evidence="2">Mantle</tissue>
    </source>
</reference>
<protein>
    <submittedName>
        <fullName evidence="2">Uncharacterized protein</fullName>
    </submittedName>
</protein>
<feature type="coiled-coil region" evidence="1">
    <location>
        <begin position="41"/>
        <end position="68"/>
    </location>
</feature>
<keyword evidence="3" id="KW-1185">Reference proteome</keyword>
<reference evidence="2" key="1">
    <citation type="journal article" date="2021" name="Genome Biol. Evol.">
        <title>A High-Quality Reference Genome for a Parasitic Bivalve with Doubly Uniparental Inheritance (Bivalvia: Unionida).</title>
        <authorList>
            <person name="Smith C.H."/>
        </authorList>
    </citation>
    <scope>NUCLEOTIDE SEQUENCE</scope>
    <source>
        <strain evidence="2">CHS0354</strain>
    </source>
</reference>
<proteinExistence type="predicted"/>
<sequence>MAATAVMPSQVNFAAEIKNMWVENKLAKTKADIDRKQHKSAVKINTEIMELKDELSKLNLEKVVATKERRQSLLLLTNSAQFSRVWSRESEDSGVTNNADHLYSAERKGSYAFRADDKRLRNRHRRFLAQLDREAVRITETKTH</sequence>
<name>A0AAE0W4Q9_9BIVA</name>
<comment type="caution">
    <text evidence="2">The sequence shown here is derived from an EMBL/GenBank/DDBJ whole genome shotgun (WGS) entry which is preliminary data.</text>
</comment>
<evidence type="ECO:0000313" key="3">
    <source>
        <dbReference type="Proteomes" id="UP001195483"/>
    </source>
</evidence>
<dbReference type="AlphaFoldDB" id="A0AAE0W4Q9"/>
<dbReference type="Proteomes" id="UP001195483">
    <property type="component" value="Unassembled WGS sequence"/>
</dbReference>
<organism evidence="2 3">
    <name type="scientific">Potamilus streckersoni</name>
    <dbReference type="NCBI Taxonomy" id="2493646"/>
    <lineage>
        <taxon>Eukaryota</taxon>
        <taxon>Metazoa</taxon>
        <taxon>Spiralia</taxon>
        <taxon>Lophotrochozoa</taxon>
        <taxon>Mollusca</taxon>
        <taxon>Bivalvia</taxon>
        <taxon>Autobranchia</taxon>
        <taxon>Heteroconchia</taxon>
        <taxon>Palaeoheterodonta</taxon>
        <taxon>Unionida</taxon>
        <taxon>Unionoidea</taxon>
        <taxon>Unionidae</taxon>
        <taxon>Ambleminae</taxon>
        <taxon>Lampsilini</taxon>
        <taxon>Potamilus</taxon>
    </lineage>
</organism>